<reference evidence="1" key="1">
    <citation type="submission" date="2023-07" db="EMBL/GenBank/DDBJ databases">
        <title>Black Yeasts Isolated from many extreme environments.</title>
        <authorList>
            <person name="Coleine C."/>
            <person name="Stajich J.E."/>
            <person name="Selbmann L."/>
        </authorList>
    </citation>
    <scope>NUCLEOTIDE SEQUENCE</scope>
    <source>
        <strain evidence="1">CCFEE 5714</strain>
    </source>
</reference>
<comment type="caution">
    <text evidence="1">The sequence shown here is derived from an EMBL/GenBank/DDBJ whole genome shotgun (WGS) entry which is preliminary data.</text>
</comment>
<dbReference type="EMBL" id="JAUTXU010000019">
    <property type="protein sequence ID" value="KAK3721019.1"/>
    <property type="molecule type" value="Genomic_DNA"/>
</dbReference>
<evidence type="ECO:0000313" key="1">
    <source>
        <dbReference type="EMBL" id="KAK3721019.1"/>
    </source>
</evidence>
<accession>A0ACC3NSN3</accession>
<name>A0ACC3NSN3_9PEZI</name>
<proteinExistence type="predicted"/>
<gene>
    <name evidence="1" type="ORF">LTR37_003309</name>
</gene>
<evidence type="ECO:0000313" key="2">
    <source>
        <dbReference type="Proteomes" id="UP001281147"/>
    </source>
</evidence>
<keyword evidence="2" id="KW-1185">Reference proteome</keyword>
<dbReference type="Proteomes" id="UP001281147">
    <property type="component" value="Unassembled WGS sequence"/>
</dbReference>
<protein>
    <submittedName>
        <fullName evidence="1">Uncharacterized protein</fullName>
    </submittedName>
</protein>
<organism evidence="1 2">
    <name type="scientific">Vermiconidia calcicola</name>
    <dbReference type="NCBI Taxonomy" id="1690605"/>
    <lineage>
        <taxon>Eukaryota</taxon>
        <taxon>Fungi</taxon>
        <taxon>Dikarya</taxon>
        <taxon>Ascomycota</taxon>
        <taxon>Pezizomycotina</taxon>
        <taxon>Dothideomycetes</taxon>
        <taxon>Dothideomycetidae</taxon>
        <taxon>Mycosphaerellales</taxon>
        <taxon>Extremaceae</taxon>
        <taxon>Vermiconidia</taxon>
    </lineage>
</organism>
<sequence>MPQSSVRQRIARLFLRRGRSHTLDKPAVVTVPGNVQHVQRPKSRSSLREGFQPNVAAGQRYVSKKLQTSKDYVSSPEYQLVSRRRRSLSQALPQGVLERRCSADLQNLTLSDEAGQRPYCEDVADRNISGRRTPRDNVRKLQARDIRHLRPSRIARESPYRPPGSNGEEIPTQLHSRAHSPGHRLSCLDVNNAPESPSFQDVPAALQLKLGGTVVVKRSAVFGLITTKEERRRSLTHKPNIFDLRNSSLIGIFANPTQPPARARTASDVSKQSSIKRSRLEQPLPPTPVEAAAYSVRPTRELCDELRHLGNSALGRVHLTGTSGHQKTEDTTFYERWAPTVTHDTITQDIHEIREEHIHKEIYRYDVYHRIQPVVDYEILPPRHFVPVEGGYEEVAAEDLPAGTPNSQWIMEEVASQLSQQVDQTVPREEPTLDVKPRSCYSPPASDTYFERTSKIHRPTRTILDFEGPGMHPYVSGAEVRAAADTDTTPLDGGTTTTLDMACIAVVGQGHATRGDPGRLYASTAL</sequence>